<dbReference type="WBParaSite" id="ACOC_0000493601-mRNA-1">
    <property type="protein sequence ID" value="ACOC_0000493601-mRNA-1"/>
    <property type="gene ID" value="ACOC_0000493601"/>
</dbReference>
<dbReference type="AlphaFoldDB" id="A0A0R3PK62"/>
<evidence type="ECO:0000313" key="3">
    <source>
        <dbReference type="WBParaSite" id="ACOC_0000493601-mRNA-1"/>
    </source>
</evidence>
<gene>
    <name evidence="1" type="ORF">ACOC_LOCUS4937</name>
</gene>
<dbReference type="Proteomes" id="UP000267027">
    <property type="component" value="Unassembled WGS sequence"/>
</dbReference>
<reference evidence="1 2" key="2">
    <citation type="submission" date="2018-11" db="EMBL/GenBank/DDBJ databases">
        <authorList>
            <consortium name="Pathogen Informatics"/>
        </authorList>
    </citation>
    <scope>NUCLEOTIDE SEQUENCE [LARGE SCALE GENOMIC DNA]</scope>
    <source>
        <strain evidence="1 2">Costa Rica</strain>
    </source>
</reference>
<reference evidence="3" key="1">
    <citation type="submission" date="2017-02" db="UniProtKB">
        <authorList>
            <consortium name="WormBaseParasite"/>
        </authorList>
    </citation>
    <scope>IDENTIFICATION</scope>
</reference>
<sequence length="88" mass="9614">MSKPHMFLIANVRFGFVNVCGQIHVDENTDAANSTVAFSEEQFFSGVIDGVERLGSSRFGQADDVVPYPSCLHDKSFVEDSDASVRAL</sequence>
<keyword evidence="2" id="KW-1185">Reference proteome</keyword>
<evidence type="ECO:0000313" key="1">
    <source>
        <dbReference type="EMBL" id="VDM56522.1"/>
    </source>
</evidence>
<name>A0A0R3PK62_ANGCS</name>
<proteinExistence type="predicted"/>
<protein>
    <submittedName>
        <fullName evidence="1 3">Uncharacterized protein</fullName>
    </submittedName>
</protein>
<organism evidence="3">
    <name type="scientific">Angiostrongylus costaricensis</name>
    <name type="common">Nematode worm</name>
    <dbReference type="NCBI Taxonomy" id="334426"/>
    <lineage>
        <taxon>Eukaryota</taxon>
        <taxon>Metazoa</taxon>
        <taxon>Ecdysozoa</taxon>
        <taxon>Nematoda</taxon>
        <taxon>Chromadorea</taxon>
        <taxon>Rhabditida</taxon>
        <taxon>Rhabditina</taxon>
        <taxon>Rhabditomorpha</taxon>
        <taxon>Strongyloidea</taxon>
        <taxon>Metastrongylidae</taxon>
        <taxon>Angiostrongylus</taxon>
    </lineage>
</organism>
<dbReference type="OrthoDB" id="5792673at2759"/>
<dbReference type="EMBL" id="UYYA01003838">
    <property type="protein sequence ID" value="VDM56522.1"/>
    <property type="molecule type" value="Genomic_DNA"/>
</dbReference>
<accession>A0A0R3PK62</accession>
<evidence type="ECO:0000313" key="2">
    <source>
        <dbReference type="Proteomes" id="UP000267027"/>
    </source>
</evidence>